<dbReference type="SUPFAM" id="SSF54001">
    <property type="entry name" value="Cysteine proteinases"/>
    <property type="match status" value="1"/>
</dbReference>
<organism evidence="2 3">
    <name type="scientific">Pilimelia columellifera subsp. columellifera</name>
    <dbReference type="NCBI Taxonomy" id="706583"/>
    <lineage>
        <taxon>Bacteria</taxon>
        <taxon>Bacillati</taxon>
        <taxon>Actinomycetota</taxon>
        <taxon>Actinomycetes</taxon>
        <taxon>Micromonosporales</taxon>
        <taxon>Micromonosporaceae</taxon>
        <taxon>Pilimelia</taxon>
    </lineage>
</organism>
<evidence type="ECO:0000313" key="3">
    <source>
        <dbReference type="Proteomes" id="UP001499978"/>
    </source>
</evidence>
<protein>
    <submittedName>
        <fullName evidence="2">Uncharacterized protein</fullName>
    </submittedName>
</protein>
<dbReference type="Gene3D" id="3.90.1720.10">
    <property type="entry name" value="endopeptidase domain like (from Nostoc punctiforme)"/>
    <property type="match status" value="1"/>
</dbReference>
<evidence type="ECO:0000256" key="1">
    <source>
        <dbReference type="SAM" id="SignalP"/>
    </source>
</evidence>
<gene>
    <name evidence="2" type="ORF">GCM10010201_35990</name>
</gene>
<proteinExistence type="predicted"/>
<dbReference type="InterPro" id="IPR038765">
    <property type="entry name" value="Papain-like_cys_pep_sf"/>
</dbReference>
<feature type="signal peptide" evidence="1">
    <location>
        <begin position="1"/>
        <end position="27"/>
    </location>
</feature>
<sequence length="230" mass="25080">MRLSRTLATVIATATLCITLPATPATADADLVPEIVAEMGMGMTEQQFRTDLAVAARHLNATEDDVAQRVLTELKAKQVDGTFIPFAHTLPEARAAGDIAYVPAPYGGIYGSMMIYATRSTVMDFVAGKIVQRPVGEVKVARFTRLLSVDRPDQRRHAAAWAKAQAGKSYDHNFAINKVGLADDRLGVAELIWRAYRYEGVNLDDDGGIGAYPIDIYNHPDVTSYKVIKP</sequence>
<accession>A0ABP6B2A1</accession>
<dbReference type="RefSeq" id="WP_344174680.1">
    <property type="nucleotide sequence ID" value="NZ_BAAARY010000047.1"/>
</dbReference>
<evidence type="ECO:0000313" key="2">
    <source>
        <dbReference type="EMBL" id="GAA2533302.1"/>
    </source>
</evidence>
<feature type="chain" id="PRO_5046965975" evidence="1">
    <location>
        <begin position="28"/>
        <end position="230"/>
    </location>
</feature>
<name>A0ABP6B2A1_9ACTN</name>
<keyword evidence="1" id="KW-0732">Signal</keyword>
<dbReference type="EMBL" id="BAAARY010000047">
    <property type="protein sequence ID" value="GAA2533302.1"/>
    <property type="molecule type" value="Genomic_DNA"/>
</dbReference>
<keyword evidence="3" id="KW-1185">Reference proteome</keyword>
<reference evidence="3" key="1">
    <citation type="journal article" date="2019" name="Int. J. Syst. Evol. Microbiol.">
        <title>The Global Catalogue of Microorganisms (GCM) 10K type strain sequencing project: providing services to taxonomists for standard genome sequencing and annotation.</title>
        <authorList>
            <consortium name="The Broad Institute Genomics Platform"/>
            <consortium name="The Broad Institute Genome Sequencing Center for Infectious Disease"/>
            <person name="Wu L."/>
            <person name="Ma J."/>
        </authorList>
    </citation>
    <scope>NUCLEOTIDE SEQUENCE [LARGE SCALE GENOMIC DNA]</scope>
    <source>
        <strain evidence="3">JCM 3367</strain>
    </source>
</reference>
<dbReference type="Proteomes" id="UP001499978">
    <property type="component" value="Unassembled WGS sequence"/>
</dbReference>
<comment type="caution">
    <text evidence="2">The sequence shown here is derived from an EMBL/GenBank/DDBJ whole genome shotgun (WGS) entry which is preliminary data.</text>
</comment>